<dbReference type="Pfam" id="PF06963">
    <property type="entry name" value="FPN1"/>
    <property type="match status" value="1"/>
</dbReference>
<feature type="transmembrane region" description="Helical" evidence="7">
    <location>
        <begin position="371"/>
        <end position="395"/>
    </location>
</feature>
<dbReference type="InterPro" id="IPR036259">
    <property type="entry name" value="MFS_trans_sf"/>
</dbReference>
<feature type="transmembrane region" description="Helical" evidence="7">
    <location>
        <begin position="106"/>
        <end position="127"/>
    </location>
</feature>
<feature type="transmembrane region" description="Helical" evidence="7">
    <location>
        <begin position="497"/>
        <end position="517"/>
    </location>
</feature>
<organism evidence="9">
    <name type="scientific">Opuntia streptacantha</name>
    <name type="common">Prickly pear cactus</name>
    <name type="synonym">Opuntia cardona</name>
    <dbReference type="NCBI Taxonomy" id="393608"/>
    <lineage>
        <taxon>Eukaryota</taxon>
        <taxon>Viridiplantae</taxon>
        <taxon>Streptophyta</taxon>
        <taxon>Embryophyta</taxon>
        <taxon>Tracheophyta</taxon>
        <taxon>Spermatophyta</taxon>
        <taxon>Magnoliopsida</taxon>
        <taxon>eudicotyledons</taxon>
        <taxon>Gunneridae</taxon>
        <taxon>Pentapetalae</taxon>
        <taxon>Caryophyllales</taxon>
        <taxon>Cactineae</taxon>
        <taxon>Cactaceae</taxon>
        <taxon>Opuntioideae</taxon>
        <taxon>Opuntia</taxon>
    </lineage>
</organism>
<evidence type="ECO:0000313" key="9">
    <source>
        <dbReference type="EMBL" id="MBA4633897.1"/>
    </source>
</evidence>
<comment type="similarity">
    <text evidence="2 7">Belongs to the ferroportin (FP) (TC 2.A.100) family. SLC40A subfamily.</text>
</comment>
<feature type="transmembrane region" description="Helical" evidence="7">
    <location>
        <begin position="340"/>
        <end position="364"/>
    </location>
</feature>
<dbReference type="EMBL" id="GISG01088722">
    <property type="protein sequence ID" value="MBA4633897.1"/>
    <property type="molecule type" value="Transcribed_RNA"/>
</dbReference>
<evidence type="ECO:0000256" key="2">
    <source>
        <dbReference type="ARBA" id="ARBA00006279"/>
    </source>
</evidence>
<keyword evidence="7" id="KW-0406">Ion transport</keyword>
<comment type="subcellular location">
    <subcellularLocation>
        <location evidence="1 7">Membrane</location>
        <topology evidence="1 7">Multi-pass membrane protein</topology>
    </subcellularLocation>
</comment>
<protein>
    <recommendedName>
        <fullName evidence="7">Solute carrier family 40 member</fullName>
    </recommendedName>
</protein>
<accession>A0A7C8Z4T3</accession>
<reference evidence="9" key="2">
    <citation type="submission" date="2020-07" db="EMBL/GenBank/DDBJ databases">
        <authorList>
            <person name="Vera ALvarez R."/>
            <person name="Arias-Moreno D.M."/>
            <person name="Jimenez-Jacinto V."/>
            <person name="Jimenez-Bremont J.F."/>
            <person name="Swaminathan K."/>
            <person name="Moose S.P."/>
            <person name="Guerrero-Gonzalez M.L."/>
            <person name="Marino-Ramirez L."/>
            <person name="Landsman D."/>
            <person name="Rodriguez-Kessler M."/>
            <person name="Delgado-Sanchez P."/>
        </authorList>
    </citation>
    <scope>NUCLEOTIDE SEQUENCE</scope>
    <source>
        <tissue evidence="9">Cladode</tissue>
    </source>
</reference>
<feature type="transmembrane region" description="Helical" evidence="7">
    <location>
        <begin position="226"/>
        <end position="247"/>
    </location>
</feature>
<feature type="transmembrane region" description="Helical" evidence="7">
    <location>
        <begin position="169"/>
        <end position="197"/>
    </location>
</feature>
<feature type="transmembrane region" description="Helical" evidence="7">
    <location>
        <begin position="407"/>
        <end position="425"/>
    </location>
</feature>
<feature type="compositionally biased region" description="Basic and acidic residues" evidence="8">
    <location>
        <begin position="301"/>
        <end position="314"/>
    </location>
</feature>
<evidence type="ECO:0000256" key="4">
    <source>
        <dbReference type="ARBA" id="ARBA00022692"/>
    </source>
</evidence>
<evidence type="ECO:0000256" key="1">
    <source>
        <dbReference type="ARBA" id="ARBA00004141"/>
    </source>
</evidence>
<feature type="transmembrane region" description="Helical" evidence="7">
    <location>
        <begin position="253"/>
        <end position="274"/>
    </location>
</feature>
<name>A0A7C8Z4T3_OPUST</name>
<dbReference type="GO" id="GO:0005381">
    <property type="term" value="F:iron ion transmembrane transporter activity"/>
    <property type="evidence" value="ECO:0007669"/>
    <property type="project" value="UniProtKB-UniRule"/>
</dbReference>
<keyword evidence="3 7" id="KW-0813">Transport</keyword>
<reference evidence="9" key="1">
    <citation type="journal article" date="2013" name="J. Plant Res.">
        <title>Effect of fungi and light on seed germination of three Opuntia species from semiarid lands of central Mexico.</title>
        <authorList>
            <person name="Delgado-Sanchez P."/>
            <person name="Jimenez-Bremont J.F."/>
            <person name="Guerrero-Gonzalez Mde L."/>
            <person name="Flores J."/>
        </authorList>
    </citation>
    <scope>NUCLEOTIDE SEQUENCE</scope>
    <source>
        <tissue evidence="9">Cladode</tissue>
    </source>
</reference>
<dbReference type="InterPro" id="IPR009716">
    <property type="entry name" value="Ferroportin-1"/>
</dbReference>
<comment type="function">
    <text evidence="7">May be involved in iron transport and iron homeostasis.</text>
</comment>
<dbReference type="AlphaFoldDB" id="A0A7C8Z4T3"/>
<comment type="caution">
    <text evidence="7">Lacks conserved residue(s) required for the propagation of feature annotation.</text>
</comment>
<dbReference type="PANTHER" id="PTHR11660">
    <property type="entry name" value="SOLUTE CARRIER FAMILY 40 MEMBER"/>
    <property type="match status" value="1"/>
</dbReference>
<sequence length="544" mass="60611">MTKNDDPHDQGSSYVSKNIVCEVKEREALSTELTPCKLQIRREKIMDEENRAVAETERLLLYSQNQQLPTSLIRCLYLGHFLSRWSARMWEFSVALYMINIWPDSLLLTALYGVVESASIALFGPLIGQWVNSQTYVKVLQLWTLTQNLSFIIAGGTVISLLLSSGLKSLAFVSLVSVTYFSGAVAVLSTLAGTILIEREWVVVMSEDQPHGVLTKMNSVLRRIDLVCKLFAPVVSGFIVSFVSLMASAIFLALWNIISVCLQYWLLSAVYNGIPALCMRDQKRKEPPASNPGPSTYMSKDNSDSLSEDRSDRPSTRVFGCFSMLPCLGAWRVYLDQEVVLPGLALALLYFTVLSFGTLMTAALEWEGMPAYIIGIARGISATIGIAATFTYPVLESRISTLRTGLWSIWSQWSFLLLCVGSIWVQNGIESAYMLIAGVAASRLGLWMFDLAVIQQMQDQVPESDRCVVGGVQNSIQSTMDLLAYIMGVVVSNPKDFWVLILISFMVVTLAGILYTVHIWRVRKHLFHFEKLYGLVQCLSRSAS</sequence>
<dbReference type="CDD" id="cd17480">
    <property type="entry name" value="MFS_SLC40A1_like"/>
    <property type="match status" value="1"/>
</dbReference>
<dbReference type="PANTHER" id="PTHR11660:SF57">
    <property type="entry name" value="SOLUTE CARRIER FAMILY 40 MEMBER"/>
    <property type="match status" value="1"/>
</dbReference>
<dbReference type="GO" id="GO:0016020">
    <property type="term" value="C:membrane"/>
    <property type="evidence" value="ECO:0007669"/>
    <property type="project" value="UniProtKB-SubCell"/>
</dbReference>
<feature type="transmembrane region" description="Helical" evidence="7">
    <location>
        <begin position="139"/>
        <end position="163"/>
    </location>
</feature>
<evidence type="ECO:0000256" key="7">
    <source>
        <dbReference type="RuleBase" id="RU365065"/>
    </source>
</evidence>
<proteinExistence type="inferred from homology"/>
<dbReference type="Gene3D" id="1.20.1250.20">
    <property type="entry name" value="MFS general substrate transporter like domains"/>
    <property type="match status" value="1"/>
</dbReference>
<keyword evidence="5 7" id="KW-1133">Transmembrane helix</keyword>
<evidence type="ECO:0000256" key="6">
    <source>
        <dbReference type="ARBA" id="ARBA00023136"/>
    </source>
</evidence>
<feature type="region of interest" description="Disordered" evidence="8">
    <location>
        <begin position="285"/>
        <end position="314"/>
    </location>
</feature>
<dbReference type="SUPFAM" id="SSF103473">
    <property type="entry name" value="MFS general substrate transporter"/>
    <property type="match status" value="1"/>
</dbReference>
<keyword evidence="6 7" id="KW-0472">Membrane</keyword>
<evidence type="ECO:0000256" key="8">
    <source>
        <dbReference type="SAM" id="MobiDB-lite"/>
    </source>
</evidence>
<keyword evidence="4 7" id="KW-0812">Transmembrane</keyword>
<evidence type="ECO:0000256" key="5">
    <source>
        <dbReference type="ARBA" id="ARBA00022989"/>
    </source>
</evidence>
<evidence type="ECO:0000256" key="3">
    <source>
        <dbReference type="ARBA" id="ARBA00022448"/>
    </source>
</evidence>